<dbReference type="Proteomes" id="UP000070612">
    <property type="component" value="Unassembled WGS sequence"/>
</dbReference>
<dbReference type="PANTHER" id="PTHR30055">
    <property type="entry name" value="HTH-TYPE TRANSCRIPTIONAL REGULATOR RUTR"/>
    <property type="match status" value="1"/>
</dbReference>
<name>A0A132PE36_9MYCO</name>
<evidence type="ECO:0000256" key="4">
    <source>
        <dbReference type="PROSITE-ProRule" id="PRU00335"/>
    </source>
</evidence>
<dbReference type="PROSITE" id="PS01081">
    <property type="entry name" value="HTH_TETR_1"/>
    <property type="match status" value="1"/>
</dbReference>
<dbReference type="InterPro" id="IPR050109">
    <property type="entry name" value="HTH-type_TetR-like_transc_reg"/>
</dbReference>
<dbReference type="PANTHER" id="PTHR30055:SF234">
    <property type="entry name" value="HTH-TYPE TRANSCRIPTIONAL REGULATOR BETI"/>
    <property type="match status" value="1"/>
</dbReference>
<dbReference type="STRING" id="59750.AWC31_25125"/>
<gene>
    <name evidence="6" type="ORF">AFM11_29785</name>
    <name evidence="7" type="ORF">AWC31_25125</name>
</gene>
<dbReference type="Proteomes" id="UP000193964">
    <property type="component" value="Unassembled WGS sequence"/>
</dbReference>
<dbReference type="InterPro" id="IPR009057">
    <property type="entry name" value="Homeodomain-like_sf"/>
</dbReference>
<comment type="caution">
    <text evidence="6">The sequence shown here is derived from an EMBL/GenBank/DDBJ whole genome shotgun (WGS) entry which is preliminary data.</text>
</comment>
<evidence type="ECO:0000313" key="8">
    <source>
        <dbReference type="Proteomes" id="UP000070612"/>
    </source>
</evidence>
<keyword evidence="1" id="KW-0805">Transcription regulation</keyword>
<dbReference type="SUPFAM" id="SSF46689">
    <property type="entry name" value="Homeodomain-like"/>
    <property type="match status" value="1"/>
</dbReference>
<evidence type="ECO:0000313" key="7">
    <source>
        <dbReference type="EMBL" id="ORX14481.1"/>
    </source>
</evidence>
<dbReference type="InterPro" id="IPR023772">
    <property type="entry name" value="DNA-bd_HTH_TetR-type_CS"/>
</dbReference>
<organism evidence="6 8">
    <name type="scientific">Mycolicibacterium wolinskyi</name>
    <dbReference type="NCBI Taxonomy" id="59750"/>
    <lineage>
        <taxon>Bacteria</taxon>
        <taxon>Bacillati</taxon>
        <taxon>Actinomycetota</taxon>
        <taxon>Actinomycetes</taxon>
        <taxon>Mycobacteriales</taxon>
        <taxon>Mycobacteriaceae</taxon>
        <taxon>Mycolicibacterium</taxon>
    </lineage>
</organism>
<accession>A0A132PE36</accession>
<dbReference type="EMBL" id="LQQA01000015">
    <property type="protein sequence ID" value="ORX14481.1"/>
    <property type="molecule type" value="Genomic_DNA"/>
</dbReference>
<dbReference type="EMBL" id="LGTW01000026">
    <property type="protein sequence ID" value="KWX20591.1"/>
    <property type="molecule type" value="Genomic_DNA"/>
</dbReference>
<evidence type="ECO:0000256" key="2">
    <source>
        <dbReference type="ARBA" id="ARBA00023125"/>
    </source>
</evidence>
<reference evidence="6 8" key="1">
    <citation type="submission" date="2015-07" db="EMBL/GenBank/DDBJ databases">
        <title>A draft genome sequence of Mycobacterium wolinskyi.</title>
        <authorList>
            <person name="de Man T.J."/>
            <person name="Perry K.A."/>
            <person name="Coulliette A.D."/>
            <person name="Jensen B."/>
            <person name="Toney N.C."/>
            <person name="Limbago B.M."/>
            <person name="Noble-Wang J."/>
        </authorList>
    </citation>
    <scope>NUCLEOTIDE SEQUENCE [LARGE SCALE GENOMIC DNA]</scope>
    <source>
        <strain evidence="6 8">CDC_01</strain>
    </source>
</reference>
<keyword evidence="2 4" id="KW-0238">DNA-binding</keyword>
<protein>
    <recommendedName>
        <fullName evidence="5">HTH tetR-type domain-containing protein</fullName>
    </recommendedName>
</protein>
<dbReference type="Gene3D" id="1.10.357.10">
    <property type="entry name" value="Tetracycline Repressor, domain 2"/>
    <property type="match status" value="1"/>
</dbReference>
<keyword evidence="8" id="KW-1185">Reference proteome</keyword>
<sequence>MAGRRTDTRDKIRSVALDLFSTHGYDQTSIRQIAEQLGITKAAIYYHFSAKEDIVVSLSDDLRTGVDDILSWAAGQPPGKRTGREILRRYGAVLHGTGRAMTRFMNENYAAFNRLGIGTDLRYQFRAVADAMTAPDHDPLAVFHARQALLTMSWSVAMMGDLPLTDEQCNETALTIALGIYNRS</sequence>
<dbReference type="InterPro" id="IPR001647">
    <property type="entry name" value="HTH_TetR"/>
</dbReference>
<evidence type="ECO:0000313" key="9">
    <source>
        <dbReference type="Proteomes" id="UP000193964"/>
    </source>
</evidence>
<reference evidence="7 9" key="2">
    <citation type="submission" date="2016-01" db="EMBL/GenBank/DDBJ databases">
        <title>The new phylogeny of the genus Mycobacterium.</title>
        <authorList>
            <person name="Tarcisio F."/>
            <person name="Conor M."/>
            <person name="Antonella G."/>
            <person name="Elisabetta G."/>
            <person name="Giulia F.S."/>
            <person name="Sara T."/>
            <person name="Anna F."/>
            <person name="Clotilde B."/>
            <person name="Roberto B."/>
            <person name="Veronica D.S."/>
            <person name="Fabio R."/>
            <person name="Monica P."/>
            <person name="Olivier J."/>
            <person name="Enrico T."/>
            <person name="Nicola S."/>
        </authorList>
    </citation>
    <scope>NUCLEOTIDE SEQUENCE [LARGE SCALE GENOMIC DNA]</scope>
    <source>
        <strain evidence="7 9">ATCC 700010</strain>
    </source>
</reference>
<dbReference type="PATRIC" id="fig|59750.3.peg.3849"/>
<evidence type="ECO:0000256" key="1">
    <source>
        <dbReference type="ARBA" id="ARBA00023015"/>
    </source>
</evidence>
<evidence type="ECO:0000259" key="5">
    <source>
        <dbReference type="PROSITE" id="PS50977"/>
    </source>
</evidence>
<feature type="DNA-binding region" description="H-T-H motif" evidence="4">
    <location>
        <begin position="29"/>
        <end position="48"/>
    </location>
</feature>
<feature type="domain" description="HTH tetR-type" evidence="5">
    <location>
        <begin position="6"/>
        <end position="66"/>
    </location>
</feature>
<dbReference type="GO" id="GO:0003700">
    <property type="term" value="F:DNA-binding transcription factor activity"/>
    <property type="evidence" value="ECO:0007669"/>
    <property type="project" value="TreeGrafter"/>
</dbReference>
<dbReference type="Pfam" id="PF00440">
    <property type="entry name" value="TetR_N"/>
    <property type="match status" value="1"/>
</dbReference>
<dbReference type="RefSeq" id="WP_067856551.1">
    <property type="nucleotide sequence ID" value="NZ_JACKUA010000026.1"/>
</dbReference>
<dbReference type="PRINTS" id="PR00455">
    <property type="entry name" value="HTHTETR"/>
</dbReference>
<evidence type="ECO:0000313" key="6">
    <source>
        <dbReference type="EMBL" id="KWX20591.1"/>
    </source>
</evidence>
<keyword evidence="3" id="KW-0804">Transcription</keyword>
<dbReference type="GO" id="GO:0000976">
    <property type="term" value="F:transcription cis-regulatory region binding"/>
    <property type="evidence" value="ECO:0007669"/>
    <property type="project" value="TreeGrafter"/>
</dbReference>
<evidence type="ECO:0000256" key="3">
    <source>
        <dbReference type="ARBA" id="ARBA00023163"/>
    </source>
</evidence>
<dbReference type="PROSITE" id="PS50977">
    <property type="entry name" value="HTH_TETR_2"/>
    <property type="match status" value="1"/>
</dbReference>
<proteinExistence type="predicted"/>
<dbReference type="AlphaFoldDB" id="A0A132PE36"/>